<comment type="caution">
    <text evidence="2">The sequence shown here is derived from an EMBL/GenBank/DDBJ whole genome shotgun (WGS) entry which is preliminary data.</text>
</comment>
<sequence length="156" mass="16525">MAKATVKIFVGPHGTGKTEAAKQLAAELGIDCIVTDMTYRPSFDYSALGIPEINPYFAASAVAVLEDFDGASANAKREVLNYAGIVESDTEFPPHIYILTTQVHGKRIADLPGSIVGGSPESLRGVIEGLLEKSGFDRKLLKAADEIRIFGAGGVE</sequence>
<dbReference type="InterPro" id="IPR003959">
    <property type="entry name" value="ATPase_AAA_core"/>
</dbReference>
<dbReference type="EMBL" id="JAVDQT010000013">
    <property type="protein sequence ID" value="MDR6434612.1"/>
    <property type="molecule type" value="Genomic_DNA"/>
</dbReference>
<accession>A0ABU1MF07</accession>
<evidence type="ECO:0000313" key="2">
    <source>
        <dbReference type="EMBL" id="MDR6434612.1"/>
    </source>
</evidence>
<feature type="domain" description="ATPase AAA-type core" evidence="1">
    <location>
        <begin position="8"/>
        <end position="37"/>
    </location>
</feature>
<dbReference type="Pfam" id="PF00004">
    <property type="entry name" value="AAA"/>
    <property type="match status" value="1"/>
</dbReference>
<evidence type="ECO:0000313" key="3">
    <source>
        <dbReference type="Proteomes" id="UP001184614"/>
    </source>
</evidence>
<dbReference type="RefSeq" id="WP_310016084.1">
    <property type="nucleotide sequence ID" value="NZ_JAVDQT010000013.1"/>
</dbReference>
<proteinExistence type="predicted"/>
<dbReference type="SUPFAM" id="SSF52540">
    <property type="entry name" value="P-loop containing nucleoside triphosphate hydrolases"/>
    <property type="match status" value="1"/>
</dbReference>
<name>A0ABU1MF07_9HYPH</name>
<gene>
    <name evidence="2" type="ORF">J2782_004365</name>
</gene>
<dbReference type="Proteomes" id="UP001184614">
    <property type="component" value="Unassembled WGS sequence"/>
</dbReference>
<dbReference type="Gene3D" id="3.40.50.300">
    <property type="entry name" value="P-loop containing nucleotide triphosphate hydrolases"/>
    <property type="match status" value="1"/>
</dbReference>
<evidence type="ECO:0000259" key="1">
    <source>
        <dbReference type="Pfam" id="PF00004"/>
    </source>
</evidence>
<dbReference type="InterPro" id="IPR027417">
    <property type="entry name" value="P-loop_NTPase"/>
</dbReference>
<reference evidence="2 3" key="1">
    <citation type="submission" date="2023-07" db="EMBL/GenBank/DDBJ databases">
        <title>Sorghum-associated microbial communities from plants grown in Nebraska, USA.</title>
        <authorList>
            <person name="Schachtman D."/>
        </authorList>
    </citation>
    <scope>NUCLEOTIDE SEQUENCE [LARGE SCALE GENOMIC DNA]</scope>
    <source>
        <strain evidence="2 3">DS1730</strain>
    </source>
</reference>
<organism evidence="2 3">
    <name type="scientific">Brucella pseudogrignonensis</name>
    <dbReference type="NCBI Taxonomy" id="419475"/>
    <lineage>
        <taxon>Bacteria</taxon>
        <taxon>Pseudomonadati</taxon>
        <taxon>Pseudomonadota</taxon>
        <taxon>Alphaproteobacteria</taxon>
        <taxon>Hyphomicrobiales</taxon>
        <taxon>Brucellaceae</taxon>
        <taxon>Brucella/Ochrobactrum group</taxon>
        <taxon>Brucella</taxon>
    </lineage>
</organism>
<protein>
    <submittedName>
        <fullName evidence="2">SpoVK/Ycf46/Vps4 family AAA+-type ATPase</fullName>
    </submittedName>
</protein>
<keyword evidence="3" id="KW-1185">Reference proteome</keyword>